<dbReference type="InterPro" id="IPR011066">
    <property type="entry name" value="MscS_channel_C_sf"/>
</dbReference>
<feature type="transmembrane region" description="Helical" evidence="7">
    <location>
        <begin position="42"/>
        <end position="60"/>
    </location>
</feature>
<dbReference type="InterPro" id="IPR011014">
    <property type="entry name" value="MscS_channel_TM-2"/>
</dbReference>
<name>A0A401HPX1_9EURY</name>
<reference evidence="11 12" key="1">
    <citation type="journal article" date="2019" name="Int. J. Syst. Evol. Microbiol.">
        <title>Methanofervidicoccus abyssi gen. nov., sp. nov., a hydrogenotrophic methanogen, isolated from a hydrothermal vent chimney in the Mid-Cayman Spreading Center, the Caribbean Sea.</title>
        <authorList>
            <person name="Sakai S."/>
            <person name="Takaki Y."/>
            <person name="Miyazaki M."/>
            <person name="Ogawara M."/>
            <person name="Yanagawa K."/>
            <person name="Miyazaki J."/>
            <person name="Takai K."/>
        </authorList>
    </citation>
    <scope>NUCLEOTIDE SEQUENCE [LARGE SCALE GENOMIC DNA]</scope>
    <source>
        <strain evidence="11 12">HHB</strain>
    </source>
</reference>
<keyword evidence="4 7" id="KW-0812">Transmembrane</keyword>
<evidence type="ECO:0000256" key="6">
    <source>
        <dbReference type="ARBA" id="ARBA00023136"/>
    </source>
</evidence>
<dbReference type="Proteomes" id="UP000290527">
    <property type="component" value="Unassembled WGS sequence"/>
</dbReference>
<dbReference type="GO" id="GO:0005886">
    <property type="term" value="C:plasma membrane"/>
    <property type="evidence" value="ECO:0007669"/>
    <property type="project" value="UniProtKB-SubCell"/>
</dbReference>
<feature type="transmembrane region" description="Helical" evidence="7">
    <location>
        <begin position="80"/>
        <end position="101"/>
    </location>
</feature>
<dbReference type="Pfam" id="PF00924">
    <property type="entry name" value="MS_channel_2nd"/>
    <property type="match status" value="1"/>
</dbReference>
<dbReference type="SUPFAM" id="SSF82861">
    <property type="entry name" value="Mechanosensitive channel protein MscS (YggB), transmembrane region"/>
    <property type="match status" value="1"/>
</dbReference>
<gene>
    <name evidence="11" type="ORF">MHHB_P0546</name>
</gene>
<comment type="similarity">
    <text evidence="2">Belongs to the MscS (TC 1.A.23) family.</text>
</comment>
<feature type="transmembrane region" description="Helical" evidence="7">
    <location>
        <begin position="12"/>
        <end position="30"/>
    </location>
</feature>
<evidence type="ECO:0000256" key="3">
    <source>
        <dbReference type="ARBA" id="ARBA00022475"/>
    </source>
</evidence>
<dbReference type="OrthoDB" id="11475at2157"/>
<dbReference type="InterPro" id="IPR049278">
    <property type="entry name" value="MS_channel_C"/>
</dbReference>
<dbReference type="Pfam" id="PF21082">
    <property type="entry name" value="MS_channel_3rd"/>
    <property type="match status" value="1"/>
</dbReference>
<feature type="domain" description="Mechanosensitive ion channel transmembrane helices 2/3" evidence="10">
    <location>
        <begin position="86"/>
        <end position="126"/>
    </location>
</feature>
<organism evidence="11 12">
    <name type="scientific">Methanofervidicoccus abyssi</name>
    <dbReference type="NCBI Taxonomy" id="2082189"/>
    <lineage>
        <taxon>Archaea</taxon>
        <taxon>Methanobacteriati</taxon>
        <taxon>Methanobacteriota</taxon>
        <taxon>Methanomada group</taxon>
        <taxon>Methanococci</taxon>
        <taxon>Methanococcales</taxon>
        <taxon>Methanofervidicoccus</taxon>
    </lineage>
</organism>
<sequence>MIDRRILFRGKFLIKVLALIIILYYLSIKLNIFEYFSSLEVYINEIIITVILILGTLIFLDISLELIKRFFEKKGELRDYPIFASVFKYTTWFVAGLIGLSIIYNNIGSLLMSLGIIGAALTFALQRPIMNFAGWINIVITRPFKINDRIYIKDIGMGDVYKIDTMHIYLREVVGEPTGRNLIIPNAYVLTNSITNYTRGSPYIWDNVKVVVTYESNFEKAKKLVLEACEEVVGDLMKELAEIWRNKPRPFTNAKVYDKPILRVNFLDSGIELKVRYLVNTFEWADVKTEILSRILEKINKEKDVEIAYPHMEIIYRSKLKDRKWEDVFFENDNDKNFNNNKAKNKLNKNC</sequence>
<evidence type="ECO:0000259" key="9">
    <source>
        <dbReference type="Pfam" id="PF21082"/>
    </source>
</evidence>
<dbReference type="Gene3D" id="2.30.30.60">
    <property type="match status" value="1"/>
</dbReference>
<dbReference type="InterPro" id="IPR010920">
    <property type="entry name" value="LSM_dom_sf"/>
</dbReference>
<proteinExistence type="inferred from homology"/>
<evidence type="ECO:0000256" key="7">
    <source>
        <dbReference type="SAM" id="Phobius"/>
    </source>
</evidence>
<evidence type="ECO:0000313" key="11">
    <source>
        <dbReference type="EMBL" id="GBF36316.1"/>
    </source>
</evidence>
<comment type="subcellular location">
    <subcellularLocation>
        <location evidence="1">Cell membrane</location>
        <topology evidence="1">Multi-pass membrane protein</topology>
    </subcellularLocation>
</comment>
<evidence type="ECO:0000313" key="12">
    <source>
        <dbReference type="Proteomes" id="UP000290527"/>
    </source>
</evidence>
<dbReference type="AlphaFoldDB" id="A0A401HPX1"/>
<keyword evidence="3" id="KW-1003">Cell membrane</keyword>
<accession>A0A401HPX1</accession>
<evidence type="ECO:0000259" key="8">
    <source>
        <dbReference type="Pfam" id="PF00924"/>
    </source>
</evidence>
<protein>
    <submittedName>
        <fullName evidence="11">Mechanosensitive ion channel protein</fullName>
    </submittedName>
</protein>
<dbReference type="PANTHER" id="PTHR30566:SF5">
    <property type="entry name" value="MECHANOSENSITIVE ION CHANNEL PROTEIN 1, MITOCHONDRIAL-RELATED"/>
    <property type="match status" value="1"/>
</dbReference>
<dbReference type="EMBL" id="BFAX01000003">
    <property type="protein sequence ID" value="GBF36316.1"/>
    <property type="molecule type" value="Genomic_DNA"/>
</dbReference>
<evidence type="ECO:0000256" key="4">
    <source>
        <dbReference type="ARBA" id="ARBA00022692"/>
    </source>
</evidence>
<dbReference type="SUPFAM" id="SSF82689">
    <property type="entry name" value="Mechanosensitive channel protein MscS (YggB), C-terminal domain"/>
    <property type="match status" value="1"/>
</dbReference>
<dbReference type="PANTHER" id="PTHR30566">
    <property type="entry name" value="YNAI-RELATED MECHANOSENSITIVE ION CHANNEL"/>
    <property type="match status" value="1"/>
</dbReference>
<keyword evidence="5 7" id="KW-1133">Transmembrane helix</keyword>
<feature type="domain" description="Mechanosensitive ion channel MscS" evidence="8">
    <location>
        <begin position="128"/>
        <end position="199"/>
    </location>
</feature>
<evidence type="ECO:0000259" key="10">
    <source>
        <dbReference type="Pfam" id="PF21088"/>
    </source>
</evidence>
<dbReference type="Gene3D" id="3.30.70.100">
    <property type="match status" value="1"/>
</dbReference>
<feature type="domain" description="Mechanosensitive ion channel MscS C-terminal" evidence="9">
    <location>
        <begin position="207"/>
        <end position="302"/>
    </location>
</feature>
<dbReference type="Pfam" id="PF21088">
    <property type="entry name" value="MS_channel_1st"/>
    <property type="match status" value="1"/>
</dbReference>
<evidence type="ECO:0000256" key="1">
    <source>
        <dbReference type="ARBA" id="ARBA00004651"/>
    </source>
</evidence>
<evidence type="ECO:0000256" key="5">
    <source>
        <dbReference type="ARBA" id="ARBA00022989"/>
    </source>
</evidence>
<keyword evidence="6 7" id="KW-0472">Membrane</keyword>
<keyword evidence="12" id="KW-1185">Reference proteome</keyword>
<dbReference type="InterPro" id="IPR049142">
    <property type="entry name" value="MS_channel_1st"/>
</dbReference>
<dbReference type="SUPFAM" id="SSF50182">
    <property type="entry name" value="Sm-like ribonucleoproteins"/>
    <property type="match status" value="1"/>
</dbReference>
<dbReference type="RefSeq" id="WP_131007106.1">
    <property type="nucleotide sequence ID" value="NZ_BFAX01000003.1"/>
</dbReference>
<dbReference type="InterPro" id="IPR006685">
    <property type="entry name" value="MscS_channel_2nd"/>
</dbReference>
<comment type="caution">
    <text evidence="11">The sequence shown here is derived from an EMBL/GenBank/DDBJ whole genome shotgun (WGS) entry which is preliminary data.</text>
</comment>
<dbReference type="InterPro" id="IPR023408">
    <property type="entry name" value="MscS_beta-dom_sf"/>
</dbReference>
<evidence type="ECO:0000256" key="2">
    <source>
        <dbReference type="ARBA" id="ARBA00008017"/>
    </source>
</evidence>
<dbReference type="Gene3D" id="1.10.287.1260">
    <property type="match status" value="1"/>
</dbReference>
<dbReference type="GO" id="GO:0055085">
    <property type="term" value="P:transmembrane transport"/>
    <property type="evidence" value="ECO:0007669"/>
    <property type="project" value="InterPro"/>
</dbReference>